<dbReference type="NCBIfam" id="NF008496">
    <property type="entry name" value="PRK11408.1-3"/>
    <property type="match status" value="1"/>
</dbReference>
<evidence type="ECO:0000313" key="1">
    <source>
        <dbReference type="EMBL" id="MBA8956722.1"/>
    </source>
</evidence>
<proteinExistence type="predicted"/>
<dbReference type="Pfam" id="PF10946">
    <property type="entry name" value="DUF2625"/>
    <property type="match status" value="1"/>
</dbReference>
<organism evidence="1 2">
    <name type="scientific">Actinomadura namibiensis</name>
    <dbReference type="NCBI Taxonomy" id="182080"/>
    <lineage>
        <taxon>Bacteria</taxon>
        <taxon>Bacillati</taxon>
        <taxon>Actinomycetota</taxon>
        <taxon>Actinomycetes</taxon>
        <taxon>Streptosporangiales</taxon>
        <taxon>Thermomonosporaceae</taxon>
        <taxon>Actinomadura</taxon>
    </lineage>
</organism>
<sequence>MRPLPELTDVPDPAWPALSDRLAAAAVPLRVLEPDPEGARTCLLQLQVTARSWLGALILNCGGLLLDDGWVRVYGGGGPGLPGLGRVNAFDEGRDPAEGLVVAHDVLGGVFALNGIDPAAAGRPGQPGEVIYFAPDALRWEPLDVGHGDWLAWLLEGPLDDFYGTLRWPDWREEIAALPPTEGITVYPFLWSAEAQQNLPKTTRRPVPMRELLSLSGHCCATLGERDPGFLGAF</sequence>
<comment type="caution">
    <text evidence="1">The sequence shown here is derived from an EMBL/GenBank/DDBJ whole genome shotgun (WGS) entry which is preliminary data.</text>
</comment>
<name>A0A7W3LYW0_ACTNM</name>
<dbReference type="RefSeq" id="WP_182848606.1">
    <property type="nucleotide sequence ID" value="NZ_BAAALP010000038.1"/>
</dbReference>
<protein>
    <recommendedName>
        <fullName evidence="3">DUF2625 domain-containing protein</fullName>
    </recommendedName>
</protein>
<keyword evidence="2" id="KW-1185">Reference proteome</keyword>
<dbReference type="Proteomes" id="UP000572680">
    <property type="component" value="Unassembled WGS sequence"/>
</dbReference>
<reference evidence="1 2" key="1">
    <citation type="submission" date="2020-08" db="EMBL/GenBank/DDBJ databases">
        <title>Genomic Encyclopedia of Type Strains, Phase IV (KMG-IV): sequencing the most valuable type-strain genomes for metagenomic binning, comparative biology and taxonomic classification.</title>
        <authorList>
            <person name="Goeker M."/>
        </authorList>
    </citation>
    <scope>NUCLEOTIDE SEQUENCE [LARGE SCALE GENOMIC DNA]</scope>
    <source>
        <strain evidence="1 2">DSM 44197</strain>
    </source>
</reference>
<dbReference type="AlphaFoldDB" id="A0A7W3LYW0"/>
<evidence type="ECO:0000313" key="2">
    <source>
        <dbReference type="Proteomes" id="UP000572680"/>
    </source>
</evidence>
<evidence type="ECO:0008006" key="3">
    <source>
        <dbReference type="Google" id="ProtNLM"/>
    </source>
</evidence>
<dbReference type="EMBL" id="JACJIA010000017">
    <property type="protein sequence ID" value="MBA8956722.1"/>
    <property type="molecule type" value="Genomic_DNA"/>
</dbReference>
<accession>A0A7W3LYW0</accession>
<gene>
    <name evidence="1" type="ORF">HNR61_008411</name>
</gene>
<dbReference type="InterPro" id="IPR021239">
    <property type="entry name" value="DUF2625"/>
</dbReference>